<name>A0A9D1MB32_9FIRM</name>
<evidence type="ECO:0000256" key="5">
    <source>
        <dbReference type="PIRSR" id="PIRSR606710-2"/>
    </source>
</evidence>
<dbReference type="Pfam" id="PF16369">
    <property type="entry name" value="GH43_C"/>
    <property type="match status" value="1"/>
</dbReference>
<feature type="region of interest" description="Disordered" evidence="6">
    <location>
        <begin position="872"/>
        <end position="893"/>
    </location>
</feature>
<evidence type="ECO:0000256" key="2">
    <source>
        <dbReference type="ARBA" id="ARBA00009865"/>
    </source>
</evidence>
<keyword evidence="4" id="KW-0326">Glycosidase</keyword>
<evidence type="ECO:0000313" key="10">
    <source>
        <dbReference type="EMBL" id="HIU56934.1"/>
    </source>
</evidence>
<evidence type="ECO:0000259" key="8">
    <source>
        <dbReference type="Pfam" id="PF05270"/>
    </source>
</evidence>
<gene>
    <name evidence="10" type="ORF">IAA61_03850</name>
</gene>
<evidence type="ECO:0000259" key="9">
    <source>
        <dbReference type="Pfam" id="PF16369"/>
    </source>
</evidence>
<dbReference type="Pfam" id="PF04616">
    <property type="entry name" value="Glyco_hydro_43"/>
    <property type="match status" value="2"/>
</dbReference>
<reference evidence="10" key="2">
    <citation type="journal article" date="2021" name="PeerJ">
        <title>Extensive microbial diversity within the chicken gut microbiome revealed by metagenomics and culture.</title>
        <authorList>
            <person name="Gilroy R."/>
            <person name="Ravi A."/>
            <person name="Getino M."/>
            <person name="Pursley I."/>
            <person name="Horton D.L."/>
            <person name="Alikhan N.F."/>
            <person name="Baker D."/>
            <person name="Gharbi K."/>
            <person name="Hall N."/>
            <person name="Watson M."/>
            <person name="Adriaenssens E.M."/>
            <person name="Foster-Nyarko E."/>
            <person name="Jarju S."/>
            <person name="Secka A."/>
            <person name="Antonio M."/>
            <person name="Oren A."/>
            <person name="Chaudhuri R.R."/>
            <person name="La Ragione R."/>
            <person name="Hildebrand F."/>
            <person name="Pallen M.J."/>
        </authorList>
    </citation>
    <scope>NUCLEOTIDE SEQUENCE</scope>
    <source>
        <strain evidence="10">USAMLcec3-3695</strain>
    </source>
</reference>
<dbReference type="Proteomes" id="UP000824109">
    <property type="component" value="Unassembled WGS sequence"/>
</dbReference>
<dbReference type="SUPFAM" id="SSF75005">
    <property type="entry name" value="Arabinanase/levansucrase/invertase"/>
    <property type="match status" value="2"/>
</dbReference>
<dbReference type="Gene3D" id="2.115.10.20">
    <property type="entry name" value="Glycosyl hydrolase domain, family 43"/>
    <property type="match status" value="2"/>
</dbReference>
<dbReference type="PANTHER" id="PTHR43301">
    <property type="entry name" value="ARABINAN ENDO-1,5-ALPHA-L-ARABINOSIDASE"/>
    <property type="match status" value="1"/>
</dbReference>
<comment type="similarity">
    <text evidence="2">Belongs to the glycosyl hydrolase 43 family.</text>
</comment>
<comment type="caution">
    <text evidence="10">The sequence shown here is derived from an EMBL/GenBank/DDBJ whole genome shotgun (WGS) entry which is preliminary data.</text>
</comment>
<dbReference type="Gene3D" id="2.60.120.200">
    <property type="match status" value="2"/>
</dbReference>
<evidence type="ECO:0000256" key="7">
    <source>
        <dbReference type="SAM" id="SignalP"/>
    </source>
</evidence>
<dbReference type="EMBL" id="DVNB01000041">
    <property type="protein sequence ID" value="HIU56934.1"/>
    <property type="molecule type" value="Genomic_DNA"/>
</dbReference>
<organism evidence="10 11">
    <name type="scientific">Candidatus Ornithomonoglobus merdipullorum</name>
    <dbReference type="NCBI Taxonomy" id="2840895"/>
    <lineage>
        <taxon>Bacteria</taxon>
        <taxon>Bacillati</taxon>
        <taxon>Bacillota</taxon>
        <taxon>Clostridia</taxon>
        <taxon>Candidatus Ornithomonoglobus</taxon>
    </lineage>
</organism>
<dbReference type="GO" id="GO:0046556">
    <property type="term" value="F:alpha-L-arabinofuranosidase activity"/>
    <property type="evidence" value="ECO:0007669"/>
    <property type="project" value="InterPro"/>
</dbReference>
<keyword evidence="3" id="KW-0378">Hydrolase</keyword>
<dbReference type="PANTHER" id="PTHR43301:SF3">
    <property type="entry name" value="ARABINAN ENDO-1,5-ALPHA-L-ARABINOSIDASE A-RELATED"/>
    <property type="match status" value="1"/>
</dbReference>
<feature type="chain" id="PRO_5039104393" evidence="7">
    <location>
        <begin position="23"/>
        <end position="1697"/>
    </location>
</feature>
<protein>
    <submittedName>
        <fullName evidence="10">Family 43 glycosylhydrolase</fullName>
    </submittedName>
</protein>
<keyword evidence="7" id="KW-0732">Signal</keyword>
<evidence type="ECO:0000256" key="1">
    <source>
        <dbReference type="ARBA" id="ARBA00004834"/>
    </source>
</evidence>
<dbReference type="SUPFAM" id="SSF49899">
    <property type="entry name" value="Concanavalin A-like lectins/glucanases"/>
    <property type="match status" value="2"/>
</dbReference>
<dbReference type="SUPFAM" id="SSF110221">
    <property type="entry name" value="AbfB domain"/>
    <property type="match status" value="1"/>
</dbReference>
<dbReference type="InterPro" id="IPR036195">
    <property type="entry name" value="AbfB_ABD_sf"/>
</dbReference>
<dbReference type="Pfam" id="PF13385">
    <property type="entry name" value="Laminin_G_3"/>
    <property type="match status" value="2"/>
</dbReference>
<feature type="site" description="Important for catalytic activity, responsible for pKa modulation of the active site Glu and correct orientation of both the proton donor and substrate" evidence="5">
    <location>
        <position position="764"/>
    </location>
</feature>
<evidence type="ECO:0000256" key="6">
    <source>
        <dbReference type="SAM" id="MobiDB-lite"/>
    </source>
</evidence>
<feature type="domain" description="Extracellular endo-alpha-(1-&gt;5)-L-arabinanase C-terminal" evidence="9">
    <location>
        <begin position="968"/>
        <end position="1093"/>
    </location>
</feature>
<feature type="domain" description="Alpha-L-arabinofuranosidase B arabinose-binding" evidence="8">
    <location>
        <begin position="1482"/>
        <end position="1589"/>
    </location>
</feature>
<dbReference type="InterPro" id="IPR050727">
    <property type="entry name" value="GH43_arabinanases"/>
</dbReference>
<dbReference type="GO" id="GO:0046373">
    <property type="term" value="P:L-arabinose metabolic process"/>
    <property type="evidence" value="ECO:0007669"/>
    <property type="project" value="InterPro"/>
</dbReference>
<dbReference type="InterPro" id="IPR006710">
    <property type="entry name" value="Glyco_hydro_43"/>
</dbReference>
<dbReference type="Pfam" id="PF05270">
    <property type="entry name" value="AbfB"/>
    <property type="match status" value="1"/>
</dbReference>
<dbReference type="InterPro" id="IPR023296">
    <property type="entry name" value="Glyco_hydro_beta-prop_sf"/>
</dbReference>
<reference evidence="10" key="1">
    <citation type="submission" date="2020-10" db="EMBL/GenBank/DDBJ databases">
        <authorList>
            <person name="Gilroy R."/>
        </authorList>
    </citation>
    <scope>NUCLEOTIDE SEQUENCE</scope>
    <source>
        <strain evidence="10">USAMLcec3-3695</strain>
    </source>
</reference>
<dbReference type="InterPro" id="IPR032291">
    <property type="entry name" value="Abn2_C"/>
</dbReference>
<dbReference type="InterPro" id="IPR007934">
    <property type="entry name" value="AbfB_ABD"/>
</dbReference>
<accession>A0A9D1MB32</accession>
<feature type="signal peptide" evidence="7">
    <location>
        <begin position="1"/>
        <end position="22"/>
    </location>
</feature>
<comment type="pathway">
    <text evidence="1">Glycan metabolism; L-arabinan degradation.</text>
</comment>
<dbReference type="Gene3D" id="2.80.10.50">
    <property type="match status" value="1"/>
</dbReference>
<dbReference type="InterPro" id="IPR013320">
    <property type="entry name" value="ConA-like_dom_sf"/>
</dbReference>
<evidence type="ECO:0000313" key="11">
    <source>
        <dbReference type="Proteomes" id="UP000824109"/>
    </source>
</evidence>
<proteinExistence type="inferred from homology"/>
<sequence length="1697" mass="185878">MNTVFKKTIAVLSSAAMLPVFAIPAVYADGTAGAGGPIPLLSYSFDSENEEYTLQNNAELVDRDEKNGKAVKLDAALSQYVQLDANFSDIFADKTGDFTISIDVKPGAQTVWTRVFDFSAGTSGTDDFKNVFLSDYGWSSDAEPLAPKFDGAVGTQVIMNHAAKEADLLTVDAWNNIAIVKKDNVGYMYINGKLSAQTDNFTLDLSYLSDMTVNNLGKSAYASDAYFDGYIDNLMIYDTALPEDEIANNSDMVQIPTDEIMNITFDEEGTGSGSFAATAGGTVTENGSVSYADGKSGKALNIASKSADNYLSLPDGILSGSEAATYSFWLQPTSADVPNWPFMTTPEDSHTVNTEKYVGMLATTSAYTVERYNNTDSRLSSVVSNGLYDDWKYVTVVFDDNYTKIYVNGILAASDSVAVDVGALFTDDSMTWIGHANWGDGEGFQGMIDEFRIYGRVLSEDEIIALAGDAYTEEIAEQLKNTNKLVLTTNFNSADGSELFRFNNDTGSFTVNTSIENMKPAASLVTVSVTPYTADNTPVSDSAVTESYEIDMIKSQSFSATVTPTEDIEYYRVTVTDATDSAAPVTYDAGSIYRNDTVVFPDAVPDDTYGTTMAAHDPSIFKDPETGIYYAYNTDAYSGEYTDAEGETLTDTYPMDTFMSADLIHWERIDNNFRIPEKATQFFNDIFVPLGSTANTGIWAPDIFYAEEDTEHPYWLYYSLSTTGPYSYIRSAIGLVKGETPTGPWTDCGIVISSQEGYDTNAIDSNIYVDTNGDRFFVWGSFQRGIHQVKLTADGLAEGVDYTSSATIHSSSKDVGPRLFSTPGGVQGPEGPYMINNTETGYRYMFVSYGWLGTNYNIRVARNSLDNTWASETSSNPHHKLVDQQGRSVGRTFSEQSDKTELWGYKMIGSYQLGDDITYYGNGHNSVFRDDDGSWYLVDHSREVPDGYAALHVHKMLWTDEGWPVVSPITYTGEKEQSIPETMLYGTWDLSSVGQTIFADGVTDVSNNNSTRNVDLPVLSSEIILQPDHTLGEELGTWSYDGDHTVTLTFETDGDPDSYEFYKSGDIMELYVLTGYDKDQQESAIVMTGTDQNYITQFAKKNNAVAESTSTIERIEMTPVTIEKSEGGNPIVGFNDDGSITYTGDPSVMVDGDTVYLYVGHDVSTNDSYSIPEYLCYSTTDLENWTYEGVAFSVNSTTVPWANSSNSAWAAQVVKHNDKYYLYYCTWASTADGYQCIGVAESDTPEGPFTNVSTTPLINGLTMTTDNSSSWNDIDPTVWIETDENGTEHIYLNWGNSVNYTCELNNDMISVKDLNGDGNITQGADIIKTEISELPDQYTEAPWFYRRKDADGNYTGPYYMFFAMSWREQWAYATTDDVMSGEWTYGGLITPPTATSNTSHAGIFDFNGKTYIIYHNGMLPNGSGFRRSACIDELKFNADGSVQPLTESSIGLFGTASIISQGDNMLYHDNFTNSLSDSSYPIRVSVKSGAGTDEVADSHWEIIQGYADRSEPSYVSIQSVNKPGLFLTVSGDNVVLTAVASTSQTDYNRATFKTVEAIDGSEGISFESVSRPGYFLSVSNGVLTLSNGNNDASACVFDIESVPRDTDPDENAEIVNATLTDTGVSVTTVGCADKQVIAASYSDGDILTNVTVLENGIADNTATPIELDHSDSKYVKVFIWDSIEGMKPFDSETLNVQ</sequence>
<evidence type="ECO:0000256" key="3">
    <source>
        <dbReference type="ARBA" id="ARBA00022801"/>
    </source>
</evidence>
<evidence type="ECO:0000256" key="4">
    <source>
        <dbReference type="ARBA" id="ARBA00023295"/>
    </source>
</evidence>